<evidence type="ECO:0000313" key="5">
    <source>
        <dbReference type="WBParaSite" id="NBR_0000708501-mRNA-1"/>
    </source>
</evidence>
<organism evidence="5">
    <name type="scientific">Nippostrongylus brasiliensis</name>
    <name type="common">Rat hookworm</name>
    <dbReference type="NCBI Taxonomy" id="27835"/>
    <lineage>
        <taxon>Eukaryota</taxon>
        <taxon>Metazoa</taxon>
        <taxon>Ecdysozoa</taxon>
        <taxon>Nematoda</taxon>
        <taxon>Chromadorea</taxon>
        <taxon>Rhabditida</taxon>
        <taxon>Rhabditina</taxon>
        <taxon>Rhabditomorpha</taxon>
        <taxon>Strongyloidea</taxon>
        <taxon>Heligmosomidae</taxon>
        <taxon>Nippostrongylus</taxon>
    </lineage>
</organism>
<evidence type="ECO:0000313" key="4">
    <source>
        <dbReference type="Proteomes" id="UP000271162"/>
    </source>
</evidence>
<feature type="compositionally biased region" description="Pro residues" evidence="2">
    <location>
        <begin position="1"/>
        <end position="11"/>
    </location>
</feature>
<name>A0A0N4XW46_NIPBR</name>
<accession>A0A0N4XW46</accession>
<dbReference type="Proteomes" id="UP000271162">
    <property type="component" value="Unassembled WGS sequence"/>
</dbReference>
<keyword evidence="1" id="KW-0175">Coiled coil</keyword>
<evidence type="ECO:0000256" key="2">
    <source>
        <dbReference type="SAM" id="MobiDB-lite"/>
    </source>
</evidence>
<reference evidence="3 4" key="2">
    <citation type="submission" date="2018-11" db="EMBL/GenBank/DDBJ databases">
        <authorList>
            <consortium name="Pathogen Informatics"/>
        </authorList>
    </citation>
    <scope>NUCLEOTIDE SEQUENCE [LARGE SCALE GENOMIC DNA]</scope>
</reference>
<feature type="region of interest" description="Disordered" evidence="2">
    <location>
        <begin position="84"/>
        <end position="148"/>
    </location>
</feature>
<gene>
    <name evidence="3" type="ORF">NBR_LOCUS7086</name>
</gene>
<evidence type="ECO:0000256" key="1">
    <source>
        <dbReference type="SAM" id="Coils"/>
    </source>
</evidence>
<dbReference type="EMBL" id="UYSL01019857">
    <property type="protein sequence ID" value="VDL70675.1"/>
    <property type="molecule type" value="Genomic_DNA"/>
</dbReference>
<dbReference type="STRING" id="27835.A0A0N4XW46"/>
<feature type="compositionally biased region" description="Polar residues" evidence="2">
    <location>
        <begin position="103"/>
        <end position="112"/>
    </location>
</feature>
<reference evidence="5" key="1">
    <citation type="submission" date="2016-04" db="UniProtKB">
        <authorList>
            <consortium name="WormBaseParasite"/>
        </authorList>
    </citation>
    <scope>IDENTIFICATION</scope>
</reference>
<keyword evidence="4" id="KW-1185">Reference proteome</keyword>
<feature type="region of interest" description="Disordered" evidence="2">
    <location>
        <begin position="1"/>
        <end position="28"/>
    </location>
</feature>
<proteinExistence type="predicted"/>
<feature type="compositionally biased region" description="Low complexity" evidence="2">
    <location>
        <begin position="121"/>
        <end position="139"/>
    </location>
</feature>
<evidence type="ECO:0000313" key="3">
    <source>
        <dbReference type="EMBL" id="VDL70675.1"/>
    </source>
</evidence>
<protein>
    <submittedName>
        <fullName evidence="5">Plakophilin 4</fullName>
    </submittedName>
</protein>
<sequence length="293" mass="34105">DSHRTVPPPRIPTATSFSSWSPPEKSSYTAISPFVTNPNKYRNEYTASCNYRPNSTYLSHFDDIVNTGAFSSALYSTSRLIERSRSRTRERRQAMRSQRSASNYYRYTSQYPAPQRAREYSTPPSREYSRPPSRSGSSRLNNPDSYYGAGRLSRVDSYVRDLHTPYEYEMPSTYDRYRSSSRSGGFSTMSGYTSYNSSPSYIDTDTTRRFKRYQYDATPMIMSMYEGRIGQLERSLSRELITKDRLRSEYSQLSSKLNQAMRQMDLLRSNSYSSVRSSSHPRTSVFSHFYPYY</sequence>
<feature type="coiled-coil region" evidence="1">
    <location>
        <begin position="243"/>
        <end position="270"/>
    </location>
</feature>
<dbReference type="WBParaSite" id="NBR_0000708501-mRNA-1">
    <property type="protein sequence ID" value="NBR_0000708501-mRNA-1"/>
    <property type="gene ID" value="NBR_0000708501"/>
</dbReference>
<feature type="compositionally biased region" description="Basic and acidic residues" evidence="2">
    <location>
        <begin position="84"/>
        <end position="93"/>
    </location>
</feature>
<dbReference type="AlphaFoldDB" id="A0A0N4XW46"/>
<feature type="compositionally biased region" description="Low complexity" evidence="2">
    <location>
        <begin position="16"/>
        <end position="27"/>
    </location>
</feature>